<dbReference type="PANTHER" id="PTHR47506:SF3">
    <property type="entry name" value="HTH-TYPE TRANSCRIPTIONAL REGULATOR LMRA"/>
    <property type="match status" value="1"/>
</dbReference>
<feature type="DNA-binding region" description="H-T-H motif" evidence="4">
    <location>
        <begin position="25"/>
        <end position="44"/>
    </location>
</feature>
<dbReference type="STRING" id="666681.M301_0494"/>
<gene>
    <name evidence="6" type="ordered locus">M301_0494</name>
</gene>
<organism evidence="6 7">
    <name type="scientific">Methylotenera versatilis (strain 301)</name>
    <dbReference type="NCBI Taxonomy" id="666681"/>
    <lineage>
        <taxon>Bacteria</taxon>
        <taxon>Pseudomonadati</taxon>
        <taxon>Pseudomonadota</taxon>
        <taxon>Betaproteobacteria</taxon>
        <taxon>Nitrosomonadales</taxon>
        <taxon>Methylophilaceae</taxon>
        <taxon>Methylotenera</taxon>
    </lineage>
</organism>
<evidence type="ECO:0000313" key="6">
    <source>
        <dbReference type="EMBL" id="ADI28878.1"/>
    </source>
</evidence>
<dbReference type="Pfam" id="PF00440">
    <property type="entry name" value="TetR_N"/>
    <property type="match status" value="1"/>
</dbReference>
<dbReference type="RefSeq" id="WP_013147194.1">
    <property type="nucleotide sequence ID" value="NC_014207.1"/>
</dbReference>
<reference evidence="7" key="1">
    <citation type="submission" date="2010-05" db="EMBL/GenBank/DDBJ databases">
        <title>Complete sequence of Methylotenera sp. 301.</title>
        <authorList>
            <person name="Lucas S."/>
            <person name="Copeland A."/>
            <person name="Lapidus A."/>
            <person name="Cheng J.-F."/>
            <person name="Bruce D."/>
            <person name="Goodwin L."/>
            <person name="Pitluck S."/>
            <person name="Clum A."/>
            <person name="Land M."/>
            <person name="Hauser L."/>
            <person name="Kyrpides N."/>
            <person name="Ivanova N."/>
            <person name="Chistoservova L."/>
            <person name="Kalyuzhnaya M."/>
            <person name="Woyke T."/>
        </authorList>
    </citation>
    <scope>NUCLEOTIDE SEQUENCE [LARGE SCALE GENOMIC DNA]</scope>
    <source>
        <strain evidence="7">301</strain>
    </source>
</reference>
<evidence type="ECO:0000256" key="1">
    <source>
        <dbReference type="ARBA" id="ARBA00023015"/>
    </source>
</evidence>
<feature type="domain" description="HTH tetR-type" evidence="5">
    <location>
        <begin position="2"/>
        <end position="62"/>
    </location>
</feature>
<reference evidence="6 7" key="2">
    <citation type="journal article" date="2011" name="J. Bacteriol.">
        <title>Genomes of three methylotrophs from a single niche uncover genetic and metabolic divergence of Methylophilaceae.</title>
        <authorList>
            <person name="Lapidus A."/>
            <person name="Clum A."/>
            <person name="Labutti K."/>
            <person name="Kaluzhnaya M.G."/>
            <person name="Lim S."/>
            <person name="Beck D.A."/>
            <person name="Glavina Del Rio T."/>
            <person name="Nolan M."/>
            <person name="Mavromatis K."/>
            <person name="Huntemann M."/>
            <person name="Lucas S."/>
            <person name="Lidstrom M.E."/>
            <person name="Ivanova N."/>
            <person name="Chistoserdova L."/>
        </authorList>
    </citation>
    <scope>NUCLEOTIDE SEQUENCE [LARGE SCALE GENOMIC DNA]</scope>
    <source>
        <strain evidence="6 7">301</strain>
    </source>
</reference>
<dbReference type="eggNOG" id="COG1309">
    <property type="taxonomic scope" value="Bacteria"/>
</dbReference>
<dbReference type="GO" id="GO:0003677">
    <property type="term" value="F:DNA binding"/>
    <property type="evidence" value="ECO:0007669"/>
    <property type="project" value="UniProtKB-UniRule"/>
</dbReference>
<dbReference type="PRINTS" id="PR00455">
    <property type="entry name" value="HTHTETR"/>
</dbReference>
<dbReference type="AlphaFoldDB" id="D7DMG7"/>
<keyword evidence="3" id="KW-0804">Transcription</keyword>
<evidence type="ECO:0000256" key="3">
    <source>
        <dbReference type="ARBA" id="ARBA00023163"/>
    </source>
</evidence>
<sequence length="187" mass="20781">MSSLKSKILVVATDLFQTRGINSTGVDTIVAVAGTTKMTLYKYFTSKENLILEVLEKGHQDFQSWLSEKLNSNAKKPSEKLQKLFEFIEEWVTSPNFRGMGFIKASAEFPNEESAVHQLSSEQSRQFRQYISSLATEANIQDADGLALQLSLIFEGAVQAEQMKRGSGAMKYAKKASKILIDSALTN</sequence>
<dbReference type="InterPro" id="IPR036271">
    <property type="entry name" value="Tet_transcr_reg_TetR-rel_C_sf"/>
</dbReference>
<keyword evidence="7" id="KW-1185">Reference proteome</keyword>
<dbReference type="KEGG" id="meh:M301_0494"/>
<dbReference type="InterPro" id="IPR009057">
    <property type="entry name" value="Homeodomain-like_sf"/>
</dbReference>
<dbReference type="PROSITE" id="PS50977">
    <property type="entry name" value="HTH_TETR_2"/>
    <property type="match status" value="1"/>
</dbReference>
<evidence type="ECO:0000256" key="2">
    <source>
        <dbReference type="ARBA" id="ARBA00023125"/>
    </source>
</evidence>
<dbReference type="SUPFAM" id="SSF46689">
    <property type="entry name" value="Homeodomain-like"/>
    <property type="match status" value="1"/>
</dbReference>
<dbReference type="EMBL" id="CP002056">
    <property type="protein sequence ID" value="ADI28878.1"/>
    <property type="molecule type" value="Genomic_DNA"/>
</dbReference>
<evidence type="ECO:0000259" key="5">
    <source>
        <dbReference type="PROSITE" id="PS50977"/>
    </source>
</evidence>
<proteinExistence type="predicted"/>
<accession>D7DMG7</accession>
<dbReference type="PANTHER" id="PTHR47506">
    <property type="entry name" value="TRANSCRIPTIONAL REGULATORY PROTEIN"/>
    <property type="match status" value="1"/>
</dbReference>
<dbReference type="Proteomes" id="UP000000383">
    <property type="component" value="Chromosome"/>
</dbReference>
<dbReference type="InterPro" id="IPR001647">
    <property type="entry name" value="HTH_TetR"/>
</dbReference>
<dbReference type="SUPFAM" id="SSF48498">
    <property type="entry name" value="Tetracyclin repressor-like, C-terminal domain"/>
    <property type="match status" value="1"/>
</dbReference>
<dbReference type="HOGENOM" id="CLU_069356_23_3_4"/>
<dbReference type="OrthoDB" id="116240at2"/>
<keyword evidence="2 4" id="KW-0238">DNA-binding</keyword>
<name>D7DMG7_METV0</name>
<evidence type="ECO:0000256" key="4">
    <source>
        <dbReference type="PROSITE-ProRule" id="PRU00335"/>
    </source>
</evidence>
<protein>
    <submittedName>
        <fullName evidence="6">Transcriptional regulator, TetR family</fullName>
    </submittedName>
</protein>
<keyword evidence="1" id="KW-0805">Transcription regulation</keyword>
<dbReference type="Gene3D" id="1.10.357.10">
    <property type="entry name" value="Tetracycline Repressor, domain 2"/>
    <property type="match status" value="1"/>
</dbReference>
<evidence type="ECO:0000313" key="7">
    <source>
        <dbReference type="Proteomes" id="UP000000383"/>
    </source>
</evidence>